<keyword evidence="3 6" id="KW-1133">Transmembrane helix</keyword>
<sequence>MAEPSLPEMTPQFIAYSNGPTLLAQVAPIYTIAALVILGRCYVRAVIVKSFRWDDWTMVVCLVFATVCFAAYVTEIHLGVGKHVAVITSDKPRYVQLLKFRLVHMTTVSVGIVLVKVSVCLFLLRLVTRSAQVWFLWGVICFLVPFVSASLGTLIFQCNPIAAAWDIDLQPPPTGTGTAKCFSGDTFDAIGLFNGIVNISTDFLLALAPIPLIWKLQMPLRTRLSLVAVLSLGIFAAVAGIIRQLSSSQFGVPEPYIYDSYSIWNFIELDMGIIAASLPALKPLFSWFRDTAQGLTGKSKSASAEGYQRQLRPVTDDGFALIEYGSRGVVRVTSRPKERVDKWAFAWAKSSFESILPRDGRPRKTGITVTKSVQVQ</sequence>
<dbReference type="RefSeq" id="XP_043164696.1">
    <property type="nucleotide sequence ID" value="XM_043308761.1"/>
</dbReference>
<evidence type="ECO:0000256" key="4">
    <source>
        <dbReference type="ARBA" id="ARBA00023136"/>
    </source>
</evidence>
<dbReference type="PANTHER" id="PTHR33048">
    <property type="entry name" value="PTH11-LIKE INTEGRAL MEMBRANE PROTEIN (AFU_ORTHOLOGUE AFUA_5G11245)"/>
    <property type="match status" value="1"/>
</dbReference>
<dbReference type="InterPro" id="IPR049326">
    <property type="entry name" value="Rhodopsin_dom_fungi"/>
</dbReference>
<feature type="transmembrane region" description="Helical" evidence="6">
    <location>
        <begin position="262"/>
        <end position="281"/>
    </location>
</feature>
<dbReference type="OrthoDB" id="5022096at2759"/>
<accession>A0A8J2MVG3</accession>
<dbReference type="AlphaFoldDB" id="A0A8J2MVG3"/>
<evidence type="ECO:0000256" key="5">
    <source>
        <dbReference type="ARBA" id="ARBA00038359"/>
    </source>
</evidence>
<dbReference type="Proteomes" id="UP000676310">
    <property type="component" value="Unassembled WGS sequence"/>
</dbReference>
<dbReference type="GO" id="GO:0016020">
    <property type="term" value="C:membrane"/>
    <property type="evidence" value="ECO:0007669"/>
    <property type="project" value="UniProtKB-SubCell"/>
</dbReference>
<feature type="transmembrane region" description="Helical" evidence="6">
    <location>
        <begin position="134"/>
        <end position="156"/>
    </location>
</feature>
<feature type="transmembrane region" description="Helical" evidence="6">
    <location>
        <begin position="224"/>
        <end position="242"/>
    </location>
</feature>
<evidence type="ECO:0000256" key="2">
    <source>
        <dbReference type="ARBA" id="ARBA00022692"/>
    </source>
</evidence>
<protein>
    <recommendedName>
        <fullName evidence="7">Rhodopsin domain-containing protein</fullName>
    </recommendedName>
</protein>
<reference evidence="8" key="1">
    <citation type="submission" date="2021-05" db="EMBL/GenBank/DDBJ databases">
        <authorList>
            <person name="Stam R."/>
        </authorList>
    </citation>
    <scope>NUCLEOTIDE SEQUENCE</scope>
    <source>
        <strain evidence="8">CS162</strain>
    </source>
</reference>
<keyword evidence="9" id="KW-1185">Reference proteome</keyword>
<evidence type="ECO:0000313" key="9">
    <source>
        <dbReference type="Proteomes" id="UP000676310"/>
    </source>
</evidence>
<evidence type="ECO:0000256" key="6">
    <source>
        <dbReference type="SAM" id="Phobius"/>
    </source>
</evidence>
<dbReference type="InterPro" id="IPR052337">
    <property type="entry name" value="SAT4-like"/>
</dbReference>
<dbReference type="Pfam" id="PF20684">
    <property type="entry name" value="Fung_rhodopsin"/>
    <property type="match status" value="1"/>
</dbReference>
<feature type="transmembrane region" description="Helical" evidence="6">
    <location>
        <begin position="55"/>
        <end position="73"/>
    </location>
</feature>
<dbReference type="GeneID" id="67011956"/>
<evidence type="ECO:0000256" key="1">
    <source>
        <dbReference type="ARBA" id="ARBA00004141"/>
    </source>
</evidence>
<gene>
    <name evidence="8" type="ORF">ALTATR162_LOCUS1166</name>
</gene>
<evidence type="ECO:0000256" key="3">
    <source>
        <dbReference type="ARBA" id="ARBA00022989"/>
    </source>
</evidence>
<comment type="caution">
    <text evidence="8">The sequence shown here is derived from an EMBL/GenBank/DDBJ whole genome shotgun (WGS) entry which is preliminary data.</text>
</comment>
<feature type="transmembrane region" description="Helical" evidence="6">
    <location>
        <begin position="22"/>
        <end position="43"/>
    </location>
</feature>
<name>A0A8J2MVG3_9PLEO</name>
<comment type="subcellular location">
    <subcellularLocation>
        <location evidence="1">Membrane</location>
        <topology evidence="1">Multi-pass membrane protein</topology>
    </subcellularLocation>
</comment>
<evidence type="ECO:0000259" key="7">
    <source>
        <dbReference type="Pfam" id="PF20684"/>
    </source>
</evidence>
<feature type="transmembrane region" description="Helical" evidence="6">
    <location>
        <begin position="102"/>
        <end position="127"/>
    </location>
</feature>
<proteinExistence type="inferred from homology"/>
<dbReference type="EMBL" id="CAJRGZ010000015">
    <property type="protein sequence ID" value="CAG5142513.1"/>
    <property type="molecule type" value="Genomic_DNA"/>
</dbReference>
<keyword evidence="2 6" id="KW-0812">Transmembrane</keyword>
<feature type="domain" description="Rhodopsin" evidence="7">
    <location>
        <begin position="40"/>
        <end position="286"/>
    </location>
</feature>
<evidence type="ECO:0000313" key="8">
    <source>
        <dbReference type="EMBL" id="CAG5142513.1"/>
    </source>
</evidence>
<organism evidence="8 9">
    <name type="scientific">Alternaria atra</name>
    <dbReference type="NCBI Taxonomy" id="119953"/>
    <lineage>
        <taxon>Eukaryota</taxon>
        <taxon>Fungi</taxon>
        <taxon>Dikarya</taxon>
        <taxon>Ascomycota</taxon>
        <taxon>Pezizomycotina</taxon>
        <taxon>Dothideomycetes</taxon>
        <taxon>Pleosporomycetidae</taxon>
        <taxon>Pleosporales</taxon>
        <taxon>Pleosporineae</taxon>
        <taxon>Pleosporaceae</taxon>
        <taxon>Alternaria</taxon>
        <taxon>Alternaria sect. Ulocladioides</taxon>
    </lineage>
</organism>
<dbReference type="PANTHER" id="PTHR33048:SF167">
    <property type="entry name" value="INTEGRAL MEMBRANE PROTEIN"/>
    <property type="match status" value="1"/>
</dbReference>
<feature type="transmembrane region" description="Helical" evidence="6">
    <location>
        <begin position="192"/>
        <end position="212"/>
    </location>
</feature>
<comment type="similarity">
    <text evidence="5">Belongs to the SAT4 family.</text>
</comment>
<keyword evidence="4 6" id="KW-0472">Membrane</keyword>